<dbReference type="EMBL" id="CP060712">
    <property type="protein sequence ID" value="QNN50137.1"/>
    <property type="molecule type" value="Genomic_DNA"/>
</dbReference>
<feature type="coiled-coil region" evidence="1">
    <location>
        <begin position="28"/>
        <end position="115"/>
    </location>
</feature>
<reference evidence="2 3" key="1">
    <citation type="submission" date="2020-08" db="EMBL/GenBank/DDBJ databases">
        <title>Genome sequence of Phycicoccus endophyticus JCM 31784T.</title>
        <authorList>
            <person name="Hyun D.-W."/>
            <person name="Bae J.-W."/>
        </authorList>
    </citation>
    <scope>NUCLEOTIDE SEQUENCE [LARGE SCALE GENOMIC DNA]</scope>
    <source>
        <strain evidence="2 3">JCM 31784</strain>
    </source>
</reference>
<dbReference type="Proteomes" id="UP000515976">
    <property type="component" value="Chromosome"/>
</dbReference>
<keyword evidence="1" id="KW-0175">Coiled coil</keyword>
<sequence length="924" mass="96754">MADRTVRAIFEARVSGARKGMTDLSHDVDQAGQKVDDLTKDLKTLDAQKAAPEIDVEIDEAKKRLSDLTRELGDLKKEPSSPEVDLKIEQAKANIVEVRREIKDLTQAKTEVRIDAGIKDAKKAIASITNELGLLRTLDVTPEVSADIRDAQKRLREARASLRELNAAKAEVTVTADTTKAENAVDDLAGDIATKGDEAGDAAGENVVSGILGALATIPIAGAVIGAGAAIAAGLVAGIRQGLSIEAERDLFSARTGLDEATSARFGRSAGEAYANAYGDSVEGNLDAARRALAGGLIDEDATSAEIENVIAKLTGLQDLFDYDIPMSVQAVGNAMKTGLVRDADQAFDLITAASQKLPSDDLLDTVNEYSNQFVTLGLNGDQAFGLIVQGAQAGARDTDKVADALKELGLRVREGTDPAIQALELLGLNAQETIAAFQKGGPEAATAIGDVFDALREAKKEGKNVQSAIANLFGGPGEDLGAALFSLNLGKVESALGGVNGSAGAADRALSTMADNTATKIESARRNVEIAMDGIKGALAEAFGDEISGAADWVSRNRAPLMQFFLDVINGTIDMAEGFADFSASALDGIASVAASLSGLLDILPGTDGIVDPLRDLAASAREGADTLRTEVPEALEVTRDKINTWAGPELLKARVHDATMAMTADMDAFSAAVDESGGTVTINGDKKNADQALKLIVKNINGEDGTVTINGDRVPAESALDRVIHLIRNSKGDVTIGGDSSKARATVDGLRYKIDRTSGRVTVTANATAAEHELNYTARDRTSTIRVNYAYSSGGSVYRSQVPGYHGGGRLTGRYAGGWVPGSDPGYDNVLWPLNSGGRTLSQPLAGKEFVVNSRQAEPWGPFLEWINAGGMPSAGSAALSEGIDYERLGRAVAAAMSGVRLAVGVDEVGHAVQLHDRKKRR</sequence>
<evidence type="ECO:0000256" key="1">
    <source>
        <dbReference type="SAM" id="Coils"/>
    </source>
</evidence>
<dbReference type="AlphaFoldDB" id="A0A7G9R3G2"/>
<accession>A0A7G9R3G2</accession>
<dbReference type="RefSeq" id="WP_166102307.1">
    <property type="nucleotide sequence ID" value="NZ_BMMY01000002.1"/>
</dbReference>
<dbReference type="Gene3D" id="1.20.120.330">
    <property type="entry name" value="Nucleotidyltransferases domain 2"/>
    <property type="match status" value="1"/>
</dbReference>
<protein>
    <recommendedName>
        <fullName evidence="4">Phage tail tape measure protein domain-containing protein</fullName>
    </recommendedName>
</protein>
<name>A0A7G9R3G2_9MICO</name>
<evidence type="ECO:0008006" key="4">
    <source>
        <dbReference type="Google" id="ProtNLM"/>
    </source>
</evidence>
<evidence type="ECO:0000313" key="2">
    <source>
        <dbReference type="EMBL" id="QNN50137.1"/>
    </source>
</evidence>
<dbReference type="KEGG" id="pei:H9L10_03515"/>
<gene>
    <name evidence="2" type="ORF">H9L10_03515</name>
</gene>
<feature type="coiled-coil region" evidence="1">
    <location>
        <begin position="148"/>
        <end position="175"/>
    </location>
</feature>
<evidence type="ECO:0000313" key="3">
    <source>
        <dbReference type="Proteomes" id="UP000515976"/>
    </source>
</evidence>
<organism evidence="2 3">
    <name type="scientific">Phycicoccus endophyticus</name>
    <dbReference type="NCBI Taxonomy" id="1690220"/>
    <lineage>
        <taxon>Bacteria</taxon>
        <taxon>Bacillati</taxon>
        <taxon>Actinomycetota</taxon>
        <taxon>Actinomycetes</taxon>
        <taxon>Micrococcales</taxon>
        <taxon>Intrasporangiaceae</taxon>
        <taxon>Phycicoccus</taxon>
    </lineage>
</organism>
<keyword evidence="3" id="KW-1185">Reference proteome</keyword>
<proteinExistence type="predicted"/>